<feature type="transmembrane region" description="Helical" evidence="1">
    <location>
        <begin position="49"/>
        <end position="69"/>
    </location>
</feature>
<keyword evidence="1" id="KW-0472">Membrane</keyword>
<evidence type="ECO:0000256" key="1">
    <source>
        <dbReference type="SAM" id="Phobius"/>
    </source>
</evidence>
<protein>
    <submittedName>
        <fullName evidence="2">Uncharacterized protein</fullName>
    </submittedName>
</protein>
<sequence length="112" mass="12594">MYIVPLVFSRIPGYEEEIFVSSTYIALASISIGLSIASKYVVKPLKIVFNVLISIISILIVFYVTNNGLFSHSVKFNEYTIRLQLDFSIIIYVLSIFLLTLAVISAILPRKS</sequence>
<dbReference type="AlphaFoldDB" id="A0A7C4HCI9"/>
<feature type="transmembrane region" description="Helical" evidence="1">
    <location>
        <begin position="18"/>
        <end position="37"/>
    </location>
</feature>
<gene>
    <name evidence="2" type="ORF">ENU14_06485</name>
</gene>
<keyword evidence="1" id="KW-0812">Transmembrane</keyword>
<feature type="transmembrane region" description="Helical" evidence="1">
    <location>
        <begin position="89"/>
        <end position="108"/>
    </location>
</feature>
<organism evidence="2">
    <name type="scientific">Staphylothermus marinus</name>
    <dbReference type="NCBI Taxonomy" id="2280"/>
    <lineage>
        <taxon>Archaea</taxon>
        <taxon>Thermoproteota</taxon>
        <taxon>Thermoprotei</taxon>
        <taxon>Desulfurococcales</taxon>
        <taxon>Desulfurococcaceae</taxon>
        <taxon>Staphylothermus</taxon>
    </lineage>
</organism>
<name>A0A7C4HCI9_STAMA</name>
<accession>A0A7C4HCI9</accession>
<evidence type="ECO:0000313" key="2">
    <source>
        <dbReference type="EMBL" id="HGM59210.1"/>
    </source>
</evidence>
<dbReference type="EMBL" id="DTBJ01000056">
    <property type="protein sequence ID" value="HGM59210.1"/>
    <property type="molecule type" value="Genomic_DNA"/>
</dbReference>
<comment type="caution">
    <text evidence="2">The sequence shown here is derived from an EMBL/GenBank/DDBJ whole genome shotgun (WGS) entry which is preliminary data.</text>
</comment>
<proteinExistence type="predicted"/>
<keyword evidence="1" id="KW-1133">Transmembrane helix</keyword>
<reference evidence="2" key="1">
    <citation type="journal article" date="2020" name="mSystems">
        <title>Genome- and Community-Level Interaction Insights into Carbon Utilization and Element Cycling Functions of Hydrothermarchaeota in Hydrothermal Sediment.</title>
        <authorList>
            <person name="Zhou Z."/>
            <person name="Liu Y."/>
            <person name="Xu W."/>
            <person name="Pan J."/>
            <person name="Luo Z.H."/>
            <person name="Li M."/>
        </authorList>
    </citation>
    <scope>NUCLEOTIDE SEQUENCE [LARGE SCALE GENOMIC DNA]</scope>
    <source>
        <strain evidence="2">SpSt-642</strain>
    </source>
</reference>